<evidence type="ECO:0000313" key="4">
    <source>
        <dbReference type="Proteomes" id="UP000807716"/>
    </source>
</evidence>
<dbReference type="Gene3D" id="1.10.10.410">
    <property type="match status" value="1"/>
</dbReference>
<comment type="similarity">
    <text evidence="1">Belongs to the AIM41 family.</text>
</comment>
<evidence type="ECO:0000256" key="1">
    <source>
        <dbReference type="RuleBase" id="RU365099"/>
    </source>
</evidence>
<dbReference type="Gene3D" id="1.10.1510.10">
    <property type="entry name" value="Uncharacterised protein YqeY/AIM41 PF09424, N-terminal domain"/>
    <property type="match status" value="1"/>
</dbReference>
<protein>
    <recommendedName>
        <fullName evidence="1">Altered inheritance of mitochondria protein 41</fullName>
    </recommendedName>
</protein>
<dbReference type="Proteomes" id="UP000807716">
    <property type="component" value="Unassembled WGS sequence"/>
</dbReference>
<comment type="caution">
    <text evidence="3">The sequence shown here is derived from an EMBL/GenBank/DDBJ whole genome shotgun (WGS) entry which is preliminary data.</text>
</comment>
<dbReference type="EMBL" id="JAAAJB010000178">
    <property type="protein sequence ID" value="KAG0262770.1"/>
    <property type="molecule type" value="Genomic_DNA"/>
</dbReference>
<sequence length="178" mass="19874">MFARPAVRTLAFASLRPAWRMYTTEATSPLLLKLKADVKDAMRSKDKERLTVVKSVLSDLVYLEKSPQAPEKVTDSVIQVLIQKSIKRREESIHDFEKAGRSELAAQEQKGIDMLKVYLPQEMTEQEIEAEVRKAIEATGASSAKDVGKVMKELSGMDPARAPKKTVSEVAKRILSSQ</sequence>
<name>A0A9P6U7F9_9FUNG</name>
<proteinExistence type="inferred from homology"/>
<dbReference type="InterPro" id="IPR003789">
    <property type="entry name" value="Asn/Gln_tRNA_amidoTrase-B-like"/>
</dbReference>
<organism evidence="3 4">
    <name type="scientific">Actinomortierella ambigua</name>
    <dbReference type="NCBI Taxonomy" id="1343610"/>
    <lineage>
        <taxon>Eukaryota</taxon>
        <taxon>Fungi</taxon>
        <taxon>Fungi incertae sedis</taxon>
        <taxon>Mucoromycota</taxon>
        <taxon>Mortierellomycotina</taxon>
        <taxon>Mortierellomycetes</taxon>
        <taxon>Mortierellales</taxon>
        <taxon>Mortierellaceae</taxon>
        <taxon>Actinomortierella</taxon>
    </lineage>
</organism>
<dbReference type="Pfam" id="PF09424">
    <property type="entry name" value="YqeY"/>
    <property type="match status" value="1"/>
</dbReference>
<dbReference type="PANTHER" id="PTHR28055:SF1">
    <property type="entry name" value="ALTERED INHERITANCE OF MITOCHONDRIA PROTEIN 41, MITOCHONDRIAL"/>
    <property type="match status" value="1"/>
</dbReference>
<keyword evidence="1" id="KW-0496">Mitochondrion</keyword>
<feature type="region of interest" description="Disordered" evidence="2">
    <location>
        <begin position="154"/>
        <end position="178"/>
    </location>
</feature>
<accession>A0A9P6U7F9</accession>
<keyword evidence="4" id="KW-1185">Reference proteome</keyword>
<dbReference type="OrthoDB" id="538640at2759"/>
<comment type="subcellular location">
    <subcellularLocation>
        <location evidence="1">Mitochondrion</location>
    </subcellularLocation>
</comment>
<reference evidence="3" key="1">
    <citation type="journal article" date="2020" name="Fungal Divers.">
        <title>Resolving the Mortierellaceae phylogeny through synthesis of multi-gene phylogenetics and phylogenomics.</title>
        <authorList>
            <person name="Vandepol N."/>
            <person name="Liber J."/>
            <person name="Desiro A."/>
            <person name="Na H."/>
            <person name="Kennedy M."/>
            <person name="Barry K."/>
            <person name="Grigoriev I.V."/>
            <person name="Miller A.N."/>
            <person name="O'Donnell K."/>
            <person name="Stajich J.E."/>
            <person name="Bonito G."/>
        </authorList>
    </citation>
    <scope>NUCLEOTIDE SEQUENCE</scope>
    <source>
        <strain evidence="3">BC1065</strain>
    </source>
</reference>
<evidence type="ECO:0000313" key="3">
    <source>
        <dbReference type="EMBL" id="KAG0262770.1"/>
    </source>
</evidence>
<gene>
    <name evidence="1" type="primary">AIM41</name>
    <name evidence="3" type="ORF">DFQ27_002136</name>
</gene>
<evidence type="ECO:0000256" key="2">
    <source>
        <dbReference type="SAM" id="MobiDB-lite"/>
    </source>
</evidence>
<dbReference type="InterPro" id="IPR042184">
    <property type="entry name" value="YqeY/Aim41_N"/>
</dbReference>
<dbReference type="PANTHER" id="PTHR28055">
    <property type="entry name" value="ALTERED INHERITANCE OF MITOCHONDRIA PROTEIN 41, MITOCHONDRIAL"/>
    <property type="match status" value="1"/>
</dbReference>
<dbReference type="AlphaFoldDB" id="A0A9P6U7F9"/>
<dbReference type="SUPFAM" id="SSF89095">
    <property type="entry name" value="GatB/YqeY motif"/>
    <property type="match status" value="1"/>
</dbReference>
<dbReference type="GO" id="GO:0005739">
    <property type="term" value="C:mitochondrion"/>
    <property type="evidence" value="ECO:0007669"/>
    <property type="project" value="UniProtKB-SubCell"/>
</dbReference>
<dbReference type="InterPro" id="IPR019004">
    <property type="entry name" value="YqeY/Aim41"/>
</dbReference>
<dbReference type="InterPro" id="IPR023168">
    <property type="entry name" value="GatB_Yqey_C_2"/>
</dbReference>
<dbReference type="GO" id="GO:0016884">
    <property type="term" value="F:carbon-nitrogen ligase activity, with glutamine as amido-N-donor"/>
    <property type="evidence" value="ECO:0007669"/>
    <property type="project" value="UniProtKB-UniRule"/>
</dbReference>